<name>A0A1F4XKV1_9BACT</name>
<evidence type="ECO:0008006" key="5">
    <source>
        <dbReference type="Google" id="ProtNLM"/>
    </source>
</evidence>
<proteinExistence type="predicted"/>
<dbReference type="EMBL" id="MEWR01000008">
    <property type="protein sequence ID" value="OGC82276.1"/>
    <property type="molecule type" value="Genomic_DNA"/>
</dbReference>
<sequence length="658" mass="73030">MAKKKTKKFKKKNKSHKKVVEHVSPQEGKSLLAKVLDEPKKKSTFFVWLRPVLIGFGVYISLIAIFLVSVYLGFENFYQNRTLPNTYVGTIPVGGLTYVEAEKVLHDSYSSLVGRGISFIVDGKSYDLSLSELGISFDFERALSDLRGRRPHDVWAALIIPRQLPNGLVIDAAMFEHALERTIPEISTPPKDAKVRLVKAKTKQYFEVVAAESHLTTDFSQLQQTVHHMLDHGYILPVLVNTFHGQPDISDEEAYDVINKSQYWLNKSVKLTYSHGSKKFQTEVSPSEDWSRLAFVPDVGRLQIQLDEKYWQEIMKEALPIIEQDQENVTVSWPETGSKYAMVSGQLQDGYHVDQRESKTAIELYFDDGVLPDGTIAKEDPVEIALLVEHNPAHFISSDGRDLGLTDLLGVGYSRFAGSSKARIFNITRGLGLLNNVLLGPDDTLSFNSLLGPVTVKAGWKEELVIKEGGKKTEPEAGGGLCQVSTTTYRAVVESGLKVIERRAHSYLVSYYVGDNDARAGIDATIYPGSQDLVFKNDTGNYILIQTEVTNTEAFVRMYGTSDGRKVELDGPYKSGWRSAGAPVLISTTDLPPGETKITKNAHNGRTVSWHQIITYADGRVEKNDIISVYKAIPAEGLIGVAPEGIAVNIEDTENVTL</sequence>
<dbReference type="Proteomes" id="UP000177614">
    <property type="component" value="Unassembled WGS sequence"/>
</dbReference>
<evidence type="ECO:0000256" key="2">
    <source>
        <dbReference type="SAM" id="Phobius"/>
    </source>
</evidence>
<feature type="compositionally biased region" description="Basic residues" evidence="1">
    <location>
        <begin position="1"/>
        <end position="19"/>
    </location>
</feature>
<comment type="caution">
    <text evidence="3">The sequence shown here is derived from an EMBL/GenBank/DDBJ whole genome shotgun (WGS) entry which is preliminary data.</text>
</comment>
<dbReference type="InterPro" id="IPR007391">
    <property type="entry name" value="Vancomycin_resist_VanW"/>
</dbReference>
<evidence type="ECO:0000256" key="1">
    <source>
        <dbReference type="SAM" id="MobiDB-lite"/>
    </source>
</evidence>
<dbReference type="AlphaFoldDB" id="A0A1F4XKV1"/>
<reference evidence="3 4" key="1">
    <citation type="journal article" date="2016" name="Nat. Commun.">
        <title>Thousands of microbial genomes shed light on interconnected biogeochemical processes in an aquifer system.</title>
        <authorList>
            <person name="Anantharaman K."/>
            <person name="Brown C.T."/>
            <person name="Hug L.A."/>
            <person name="Sharon I."/>
            <person name="Castelle C.J."/>
            <person name="Probst A.J."/>
            <person name="Thomas B.C."/>
            <person name="Singh A."/>
            <person name="Wilkins M.J."/>
            <person name="Karaoz U."/>
            <person name="Brodie E.L."/>
            <person name="Williams K.H."/>
            <person name="Hubbard S.S."/>
            <person name="Banfield J.F."/>
        </authorList>
    </citation>
    <scope>NUCLEOTIDE SEQUENCE [LARGE SCALE GENOMIC DNA]</scope>
</reference>
<feature type="region of interest" description="Disordered" evidence="1">
    <location>
        <begin position="1"/>
        <end position="22"/>
    </location>
</feature>
<evidence type="ECO:0000313" key="3">
    <source>
        <dbReference type="EMBL" id="OGC82276.1"/>
    </source>
</evidence>
<dbReference type="PANTHER" id="PTHR35788">
    <property type="entry name" value="EXPORTED PROTEIN-RELATED"/>
    <property type="match status" value="1"/>
</dbReference>
<protein>
    <recommendedName>
        <fullName evidence="5">Peptidoglycan binding domain-containing protein</fullName>
    </recommendedName>
</protein>
<accession>A0A1F4XKV1</accession>
<keyword evidence="2" id="KW-0812">Transmembrane</keyword>
<feature type="transmembrane region" description="Helical" evidence="2">
    <location>
        <begin position="48"/>
        <end position="74"/>
    </location>
</feature>
<keyword evidence="2" id="KW-0472">Membrane</keyword>
<evidence type="ECO:0000313" key="4">
    <source>
        <dbReference type="Proteomes" id="UP000177614"/>
    </source>
</evidence>
<dbReference type="PANTHER" id="PTHR35788:SF1">
    <property type="entry name" value="EXPORTED PROTEIN"/>
    <property type="match status" value="1"/>
</dbReference>
<gene>
    <name evidence="3" type="ORF">A2V81_01945</name>
</gene>
<dbReference type="InterPro" id="IPR052913">
    <property type="entry name" value="Glycopeptide_resist_protein"/>
</dbReference>
<dbReference type="Pfam" id="PF04294">
    <property type="entry name" value="VanW"/>
    <property type="match status" value="1"/>
</dbReference>
<organism evidence="3 4">
    <name type="scientific">Candidatus Abawacabacteria bacterium RBG_16_42_10</name>
    <dbReference type="NCBI Taxonomy" id="1817814"/>
    <lineage>
        <taxon>Bacteria</taxon>
        <taxon>Candidatus Abawacaibacteriota</taxon>
    </lineage>
</organism>
<dbReference type="STRING" id="1817814.A2V81_01945"/>
<keyword evidence="2" id="KW-1133">Transmembrane helix</keyword>